<accession>A0A8T2NNK4</accession>
<feature type="compositionally biased region" description="Low complexity" evidence="1">
    <location>
        <begin position="109"/>
        <end position="123"/>
    </location>
</feature>
<evidence type="ECO:0000313" key="3">
    <source>
        <dbReference type="Proteomes" id="UP000824540"/>
    </source>
</evidence>
<feature type="region of interest" description="Disordered" evidence="1">
    <location>
        <begin position="109"/>
        <end position="154"/>
    </location>
</feature>
<comment type="caution">
    <text evidence="2">The sequence shown here is derived from an EMBL/GenBank/DDBJ whole genome shotgun (WGS) entry which is preliminary data.</text>
</comment>
<dbReference type="AlphaFoldDB" id="A0A8T2NNK4"/>
<gene>
    <name evidence="2" type="ORF">JZ751_018262</name>
</gene>
<proteinExistence type="predicted"/>
<evidence type="ECO:0000313" key="2">
    <source>
        <dbReference type="EMBL" id="KAG9341945.1"/>
    </source>
</evidence>
<feature type="compositionally biased region" description="Polar residues" evidence="1">
    <location>
        <begin position="143"/>
        <end position="153"/>
    </location>
</feature>
<dbReference type="Proteomes" id="UP000824540">
    <property type="component" value="Unassembled WGS sequence"/>
</dbReference>
<feature type="compositionally biased region" description="Polar residues" evidence="1">
    <location>
        <begin position="124"/>
        <end position="133"/>
    </location>
</feature>
<sequence length="257" mass="27692">MNSLEQAEACNRPVANDLDCSVCLYCDWGLELVNRPRYSEGVILLFLVESPFFYDKLYYTDWFVLCRNSQTSCGPIDPEQLGPANSLWMQIWETTQGLGNLYFNNNYSTGSSTSSQGPKSNSNEGTGNVNAVKNGSLHGGTNEARNQGMSNSRAENEIAEQRDFIPLEANNNHNNRAAGRGGGSGGRGLVGGVGVVGAWRGSSDVGHRNKRKRDNKASTFGFNSSLLHNGSGAEGVGCGGGYTGTPWKTRNYSEGIL</sequence>
<feature type="non-terminal residue" evidence="2">
    <location>
        <position position="257"/>
    </location>
</feature>
<evidence type="ECO:0000256" key="1">
    <source>
        <dbReference type="SAM" id="MobiDB-lite"/>
    </source>
</evidence>
<name>A0A8T2NNK4_9TELE</name>
<keyword evidence="3" id="KW-1185">Reference proteome</keyword>
<organism evidence="2 3">
    <name type="scientific">Albula glossodonta</name>
    <name type="common">roundjaw bonefish</name>
    <dbReference type="NCBI Taxonomy" id="121402"/>
    <lineage>
        <taxon>Eukaryota</taxon>
        <taxon>Metazoa</taxon>
        <taxon>Chordata</taxon>
        <taxon>Craniata</taxon>
        <taxon>Vertebrata</taxon>
        <taxon>Euteleostomi</taxon>
        <taxon>Actinopterygii</taxon>
        <taxon>Neopterygii</taxon>
        <taxon>Teleostei</taxon>
        <taxon>Albuliformes</taxon>
        <taxon>Albulidae</taxon>
        <taxon>Albula</taxon>
    </lineage>
</organism>
<reference evidence="2" key="1">
    <citation type="thesis" date="2021" institute="BYU ScholarsArchive" country="Provo, UT, USA">
        <title>Applications of and Algorithms for Genome Assembly and Genomic Analyses with an Emphasis on Marine Teleosts.</title>
        <authorList>
            <person name="Pickett B.D."/>
        </authorList>
    </citation>
    <scope>NUCLEOTIDE SEQUENCE</scope>
    <source>
        <strain evidence="2">HI-2016</strain>
    </source>
</reference>
<dbReference type="EMBL" id="JAFBMS010000031">
    <property type="protein sequence ID" value="KAG9341945.1"/>
    <property type="molecule type" value="Genomic_DNA"/>
</dbReference>
<protein>
    <submittedName>
        <fullName evidence="2">Uncharacterized protein</fullName>
    </submittedName>
</protein>
<dbReference type="OrthoDB" id="273917at2759"/>